<evidence type="ECO:0000313" key="6">
    <source>
        <dbReference type="EMBL" id="VVM77079.1"/>
    </source>
</evidence>
<evidence type="ECO:0000313" key="7">
    <source>
        <dbReference type="Proteomes" id="UP000399692"/>
    </source>
</evidence>
<dbReference type="InterPro" id="IPR006059">
    <property type="entry name" value="SBP"/>
</dbReference>
<dbReference type="AlphaFoldDB" id="A0A5E6S8M4"/>
<keyword evidence="2" id="KW-0813">Transport</keyword>
<reference evidence="6 7" key="1">
    <citation type="submission" date="2019-09" db="EMBL/GenBank/DDBJ databases">
        <authorList>
            <person name="Chandra G."/>
            <person name="Truman W A."/>
        </authorList>
    </citation>
    <scope>NUCLEOTIDE SEQUENCE [LARGE SCALE GENOMIC DNA]</scope>
    <source>
        <strain evidence="6">PS631</strain>
    </source>
</reference>
<dbReference type="GO" id="GO:0019808">
    <property type="term" value="F:polyamine binding"/>
    <property type="evidence" value="ECO:0007669"/>
    <property type="project" value="InterPro"/>
</dbReference>
<evidence type="ECO:0000256" key="4">
    <source>
        <dbReference type="ARBA" id="ARBA00022764"/>
    </source>
</evidence>
<dbReference type="Proteomes" id="UP000399692">
    <property type="component" value="Unassembled WGS sequence"/>
</dbReference>
<protein>
    <submittedName>
        <fullName evidence="6">Spermidine-binding periplasmic protein SpuE</fullName>
    </submittedName>
</protein>
<dbReference type="PRINTS" id="PR00909">
    <property type="entry name" value="SPERMDNBNDNG"/>
</dbReference>
<dbReference type="EMBL" id="CABVHF010000005">
    <property type="protein sequence ID" value="VVM77079.1"/>
    <property type="molecule type" value="Genomic_DNA"/>
</dbReference>
<dbReference type="PIRSF" id="PIRSF019574">
    <property type="entry name" value="Periplasmic_polyamine_BP"/>
    <property type="match status" value="1"/>
</dbReference>
<gene>
    <name evidence="6" type="primary">spuE_2</name>
    <name evidence="6" type="ORF">PS631_02125</name>
</gene>
<dbReference type="InterPro" id="IPR001188">
    <property type="entry name" value="Sperm_putr-bd"/>
</dbReference>
<dbReference type="PANTHER" id="PTHR30222">
    <property type="entry name" value="SPERMIDINE/PUTRESCINE-BINDING PERIPLASMIC PROTEIN"/>
    <property type="match status" value="1"/>
</dbReference>
<feature type="signal peptide" evidence="5">
    <location>
        <begin position="1"/>
        <end position="23"/>
    </location>
</feature>
<proteinExistence type="predicted"/>
<evidence type="ECO:0000256" key="2">
    <source>
        <dbReference type="ARBA" id="ARBA00022448"/>
    </source>
</evidence>
<dbReference type="RefSeq" id="WP_150570178.1">
    <property type="nucleotide sequence ID" value="NZ_CABVHF010000005.1"/>
</dbReference>
<sequence length="367" mass="40029" precursor="true">MKNALTSLAIVTAILAQQSVAVAQTNTTKVVNVYNWGDYIDPGIKQSFEESTGINVVYDVFDTNETLEGKLLSGNTGYDVVVPSNQFLARHIQAGVYRKLDKTKIPNFKYLDPEFLKKLESSDPGNNYGVPYLWASTGLIYNPQKVSALIGSSEIDSWSAVFDVVTVKKLSKCGVAFLDSPDEVITSALIYLGLDPNTSKPDDFKAAENLLKKIAPYVTYFNSSKHVSDLANGNICIAIGYSGDAGMVNSRAQEARNGVQVKFTVPKEGAKLSVDMLAVPADARNTDNAEAFINYVIDPKNMAAITNYVHFPNAVADAKQFIASEILHDTAIYPDAQTMARLVVAKIQPPSVNRLQTRAWNKIKSGK</sequence>
<keyword evidence="4" id="KW-0574">Periplasm</keyword>
<accession>A0A5E6S8M4</accession>
<comment type="subcellular location">
    <subcellularLocation>
        <location evidence="1">Periplasm</location>
    </subcellularLocation>
</comment>
<dbReference type="PANTHER" id="PTHR30222:SF12">
    <property type="entry name" value="NORSPERMIDINE SENSOR"/>
    <property type="match status" value="1"/>
</dbReference>
<dbReference type="Pfam" id="PF13416">
    <property type="entry name" value="SBP_bac_8"/>
    <property type="match status" value="1"/>
</dbReference>
<dbReference type="OrthoDB" id="9769319at2"/>
<dbReference type="GO" id="GO:0015846">
    <property type="term" value="P:polyamine transport"/>
    <property type="evidence" value="ECO:0007669"/>
    <property type="project" value="InterPro"/>
</dbReference>
<dbReference type="GO" id="GO:0042597">
    <property type="term" value="C:periplasmic space"/>
    <property type="evidence" value="ECO:0007669"/>
    <property type="project" value="UniProtKB-SubCell"/>
</dbReference>
<evidence type="ECO:0000256" key="1">
    <source>
        <dbReference type="ARBA" id="ARBA00004418"/>
    </source>
</evidence>
<evidence type="ECO:0000256" key="5">
    <source>
        <dbReference type="SAM" id="SignalP"/>
    </source>
</evidence>
<name>A0A5E6S8M4_PSEFL</name>
<dbReference type="CDD" id="cd13659">
    <property type="entry name" value="PBP2_PotF"/>
    <property type="match status" value="1"/>
</dbReference>
<dbReference type="SUPFAM" id="SSF53850">
    <property type="entry name" value="Periplasmic binding protein-like II"/>
    <property type="match status" value="1"/>
</dbReference>
<feature type="chain" id="PRO_5022896010" evidence="5">
    <location>
        <begin position="24"/>
        <end position="367"/>
    </location>
</feature>
<evidence type="ECO:0000256" key="3">
    <source>
        <dbReference type="ARBA" id="ARBA00022729"/>
    </source>
</evidence>
<organism evidence="6 7">
    <name type="scientific">Pseudomonas fluorescens</name>
    <dbReference type="NCBI Taxonomy" id="294"/>
    <lineage>
        <taxon>Bacteria</taxon>
        <taxon>Pseudomonadati</taxon>
        <taxon>Pseudomonadota</taxon>
        <taxon>Gammaproteobacteria</taxon>
        <taxon>Pseudomonadales</taxon>
        <taxon>Pseudomonadaceae</taxon>
        <taxon>Pseudomonas</taxon>
    </lineage>
</organism>
<keyword evidence="3 5" id="KW-0732">Signal</keyword>
<dbReference type="Gene3D" id="3.40.190.10">
    <property type="entry name" value="Periplasmic binding protein-like II"/>
    <property type="match status" value="2"/>
</dbReference>